<dbReference type="Gene3D" id="1.10.10.10">
    <property type="entry name" value="Winged helix-like DNA-binding domain superfamily/Winged helix DNA-binding domain"/>
    <property type="match status" value="1"/>
</dbReference>
<evidence type="ECO:0000259" key="5">
    <source>
        <dbReference type="PROSITE" id="PS50931"/>
    </source>
</evidence>
<sequence length="318" mass="35923">MRFDFFDLQLLLHIVATGSLTQGADRAAISLQAASERIKKLEQYFETPLFIRHNAGVELTTAGHALVEHAKKLNAQKNKLEQDMQRFRQKSAESLILWCNSSAQSEYLPALLPQYLMHYPHINIDLHEAESSEIVDALTKGIARLGLVSSFFDTRHLHTQDFASDPLVLICPDSHVLTQQAQLNLVDALAYDFIGLMPHHSLQQSIETQAKLLGFNIHYRLRLPNFSAIAEVVAKGVGVAIMPARAAQRLQGIYHFQAIQLLGAWANRKLLLASQDFDQLPQSYQDFAKFLLARKPQDEQSVLVQDHITPQRQQTDKK</sequence>
<dbReference type="Proteomes" id="UP000292110">
    <property type="component" value="Unassembled WGS sequence"/>
</dbReference>
<dbReference type="GO" id="GO:0003700">
    <property type="term" value="F:DNA-binding transcription factor activity"/>
    <property type="evidence" value="ECO:0007669"/>
    <property type="project" value="InterPro"/>
</dbReference>
<name>A0A4Q6XJS3_9GAMM</name>
<dbReference type="Pfam" id="PF03466">
    <property type="entry name" value="LysR_substrate"/>
    <property type="match status" value="1"/>
</dbReference>
<evidence type="ECO:0000256" key="1">
    <source>
        <dbReference type="ARBA" id="ARBA00009437"/>
    </source>
</evidence>
<reference evidence="6 7" key="1">
    <citation type="submission" date="2019-02" db="EMBL/GenBank/DDBJ databases">
        <title>The draft genome of Acinetobacter halotolerans strain JCM 31009.</title>
        <authorList>
            <person name="Qin J."/>
            <person name="Feng Y."/>
            <person name="Nemec A."/>
            <person name="Zong Z."/>
        </authorList>
    </citation>
    <scope>NUCLEOTIDE SEQUENCE [LARGE SCALE GENOMIC DNA]</scope>
    <source>
        <strain evidence="6 7">JCM 31009</strain>
    </source>
</reference>
<dbReference type="InterPro" id="IPR050950">
    <property type="entry name" value="HTH-type_LysR_regulators"/>
</dbReference>
<dbReference type="InterPro" id="IPR036390">
    <property type="entry name" value="WH_DNA-bd_sf"/>
</dbReference>
<keyword evidence="3" id="KW-0238">DNA-binding</keyword>
<dbReference type="InterPro" id="IPR036388">
    <property type="entry name" value="WH-like_DNA-bd_sf"/>
</dbReference>
<feature type="domain" description="HTH lysR-type" evidence="5">
    <location>
        <begin position="1"/>
        <end position="60"/>
    </location>
</feature>
<keyword evidence="2" id="KW-0805">Transcription regulation</keyword>
<dbReference type="GO" id="GO:0005829">
    <property type="term" value="C:cytosol"/>
    <property type="evidence" value="ECO:0007669"/>
    <property type="project" value="TreeGrafter"/>
</dbReference>
<comment type="similarity">
    <text evidence="1">Belongs to the LysR transcriptional regulatory family.</text>
</comment>
<dbReference type="SUPFAM" id="SSF53850">
    <property type="entry name" value="Periplasmic binding protein-like II"/>
    <property type="match status" value="1"/>
</dbReference>
<dbReference type="PANTHER" id="PTHR30419:SF2">
    <property type="entry name" value="LYSR FAMILY TRANSCRIPTIONAL REGULATOR"/>
    <property type="match status" value="1"/>
</dbReference>
<dbReference type="SUPFAM" id="SSF46785">
    <property type="entry name" value="Winged helix' DNA-binding domain"/>
    <property type="match status" value="1"/>
</dbReference>
<evidence type="ECO:0000313" key="6">
    <source>
        <dbReference type="EMBL" id="RZF56692.1"/>
    </source>
</evidence>
<dbReference type="InterPro" id="IPR000847">
    <property type="entry name" value="LysR_HTH_N"/>
</dbReference>
<evidence type="ECO:0000256" key="4">
    <source>
        <dbReference type="ARBA" id="ARBA00023163"/>
    </source>
</evidence>
<dbReference type="RefSeq" id="WP_130160673.1">
    <property type="nucleotide sequence ID" value="NZ_SGIM01000001.1"/>
</dbReference>
<proteinExistence type="inferred from homology"/>
<dbReference type="PROSITE" id="PS50931">
    <property type="entry name" value="HTH_LYSR"/>
    <property type="match status" value="1"/>
</dbReference>
<dbReference type="Pfam" id="PF00126">
    <property type="entry name" value="HTH_1"/>
    <property type="match status" value="1"/>
</dbReference>
<dbReference type="AlphaFoldDB" id="A0A4Q6XJS3"/>
<dbReference type="PANTHER" id="PTHR30419">
    <property type="entry name" value="HTH-TYPE TRANSCRIPTIONAL REGULATOR YBHD"/>
    <property type="match status" value="1"/>
</dbReference>
<evidence type="ECO:0000256" key="3">
    <source>
        <dbReference type="ARBA" id="ARBA00023125"/>
    </source>
</evidence>
<evidence type="ECO:0000256" key="2">
    <source>
        <dbReference type="ARBA" id="ARBA00023015"/>
    </source>
</evidence>
<gene>
    <name evidence="6" type="ORF">EXE30_00075</name>
</gene>
<dbReference type="Gene3D" id="3.40.190.290">
    <property type="match status" value="1"/>
</dbReference>
<accession>A0A4Q6XJS3</accession>
<evidence type="ECO:0000313" key="7">
    <source>
        <dbReference type="Proteomes" id="UP000292110"/>
    </source>
</evidence>
<keyword evidence="7" id="KW-1185">Reference proteome</keyword>
<organism evidence="6 7">
    <name type="scientific">Acinetobacter halotolerans</name>
    <dbReference type="NCBI Taxonomy" id="1752076"/>
    <lineage>
        <taxon>Bacteria</taxon>
        <taxon>Pseudomonadati</taxon>
        <taxon>Pseudomonadota</taxon>
        <taxon>Gammaproteobacteria</taxon>
        <taxon>Moraxellales</taxon>
        <taxon>Moraxellaceae</taxon>
        <taxon>Acinetobacter</taxon>
    </lineage>
</organism>
<protein>
    <submittedName>
        <fullName evidence="6">LysR family transcriptional regulator</fullName>
    </submittedName>
</protein>
<dbReference type="EMBL" id="SGIM01000001">
    <property type="protein sequence ID" value="RZF56692.1"/>
    <property type="molecule type" value="Genomic_DNA"/>
</dbReference>
<dbReference type="GO" id="GO:0003677">
    <property type="term" value="F:DNA binding"/>
    <property type="evidence" value="ECO:0007669"/>
    <property type="project" value="UniProtKB-KW"/>
</dbReference>
<comment type="caution">
    <text evidence="6">The sequence shown here is derived from an EMBL/GenBank/DDBJ whole genome shotgun (WGS) entry which is preliminary data.</text>
</comment>
<keyword evidence="4" id="KW-0804">Transcription</keyword>
<dbReference type="InterPro" id="IPR005119">
    <property type="entry name" value="LysR_subst-bd"/>
</dbReference>